<proteinExistence type="predicted"/>
<organism evidence="2 3">
    <name type="scientific">Clostridium porci</name>
    <dbReference type="NCBI Taxonomy" id="2605778"/>
    <lineage>
        <taxon>Bacteria</taxon>
        <taxon>Bacillati</taxon>
        <taxon>Bacillota</taxon>
        <taxon>Clostridia</taxon>
        <taxon>Eubacteriales</taxon>
        <taxon>Clostridiaceae</taxon>
        <taxon>Clostridium</taxon>
    </lineage>
</organism>
<name>A0A7X2NMY8_9CLOT</name>
<feature type="domain" description="DUF3644" evidence="1">
    <location>
        <begin position="13"/>
        <end position="195"/>
    </location>
</feature>
<evidence type="ECO:0000259" key="1">
    <source>
        <dbReference type="Pfam" id="PF12358"/>
    </source>
</evidence>
<keyword evidence="3" id="KW-1185">Reference proteome</keyword>
<accession>A0A7X2NMY8</accession>
<dbReference type="EMBL" id="VUMD01000014">
    <property type="protein sequence ID" value="MSS37797.1"/>
    <property type="molecule type" value="Genomic_DNA"/>
</dbReference>
<comment type="caution">
    <text evidence="2">The sequence shown here is derived from an EMBL/GenBank/DDBJ whole genome shotgun (WGS) entry which is preliminary data.</text>
</comment>
<dbReference type="RefSeq" id="WP_154473242.1">
    <property type="nucleotide sequence ID" value="NZ_VUMD01000014.1"/>
</dbReference>
<dbReference type="AlphaFoldDB" id="A0A7X2NMY8"/>
<dbReference type="Pfam" id="PF12358">
    <property type="entry name" value="DUF3644"/>
    <property type="match status" value="1"/>
</dbReference>
<dbReference type="Proteomes" id="UP000429958">
    <property type="component" value="Unassembled WGS sequence"/>
</dbReference>
<evidence type="ECO:0000313" key="3">
    <source>
        <dbReference type="Proteomes" id="UP000429958"/>
    </source>
</evidence>
<dbReference type="InterPro" id="IPR022104">
    <property type="entry name" value="DUF3644"/>
</dbReference>
<reference evidence="2 3" key="1">
    <citation type="submission" date="2019-08" db="EMBL/GenBank/DDBJ databases">
        <title>In-depth cultivation of the pig gut microbiome towards novel bacterial diversity and tailored functional studies.</title>
        <authorList>
            <person name="Wylensek D."/>
            <person name="Hitch T.C.A."/>
            <person name="Clavel T."/>
        </authorList>
    </citation>
    <scope>NUCLEOTIDE SEQUENCE [LARGE SCALE GENOMIC DNA]</scope>
    <source>
        <strain evidence="2 3">WCA-389-WT-23D1</strain>
    </source>
</reference>
<protein>
    <submittedName>
        <fullName evidence="2">DUF3644 domain-containing protein</fullName>
    </submittedName>
</protein>
<sequence>MARKRRVKSVKTELVKKAREAMLAAVQLYNNPQVTFKAEAFITLAVIGWTYMLHAYYRSIDVDYRYYRTAGKKKTYDKTKYGAYKHWELERCLNDAACPLDSETTTNLRFLIGVRHEIEHQMTDRIDEYLSAKLQACAINFDYYMCKLFGNKYNLSKELSLAIQFSPLSPDQRENLQDNLHITSNVKNFVVDFENVLSEEALRSSRYAYRVLFVPISAKRPGQADQVVEFVKSDSPLAEGLEKTYAVIKETEKRKYLPGEIVKLMKEKGYDKFSINKHTELWKSRDAKNPKFSYGVLVANTWYWYETWFREVEKHCAAHAVDLKSK</sequence>
<gene>
    <name evidence="2" type="ORF">FYJ39_14780</name>
</gene>
<evidence type="ECO:0000313" key="2">
    <source>
        <dbReference type="EMBL" id="MSS37797.1"/>
    </source>
</evidence>